<proteinExistence type="predicted"/>
<name>A0A5N6EEU5_9EURO</name>
<keyword evidence="2" id="KW-1185">Reference proteome</keyword>
<dbReference type="EMBL" id="ML733505">
    <property type="protein sequence ID" value="KAB8215353.1"/>
    <property type="molecule type" value="Genomic_DNA"/>
</dbReference>
<dbReference type="Proteomes" id="UP000326799">
    <property type="component" value="Unassembled WGS sequence"/>
</dbReference>
<gene>
    <name evidence="1" type="ORF">BDV33DRAFT_208427</name>
</gene>
<protein>
    <submittedName>
        <fullName evidence="1">Uncharacterized protein</fullName>
    </submittedName>
</protein>
<evidence type="ECO:0000313" key="1">
    <source>
        <dbReference type="EMBL" id="KAB8215353.1"/>
    </source>
</evidence>
<organism evidence="1 2">
    <name type="scientific">Aspergillus novoparasiticus</name>
    <dbReference type="NCBI Taxonomy" id="986946"/>
    <lineage>
        <taxon>Eukaryota</taxon>
        <taxon>Fungi</taxon>
        <taxon>Dikarya</taxon>
        <taxon>Ascomycota</taxon>
        <taxon>Pezizomycotina</taxon>
        <taxon>Eurotiomycetes</taxon>
        <taxon>Eurotiomycetidae</taxon>
        <taxon>Eurotiales</taxon>
        <taxon>Aspergillaceae</taxon>
        <taxon>Aspergillus</taxon>
        <taxon>Aspergillus subgen. Circumdati</taxon>
    </lineage>
</organism>
<dbReference type="AlphaFoldDB" id="A0A5N6EEU5"/>
<sequence>MSTIITNTTTLTIEIWKSRDPSATTTLSFKLAEVDQSLRREYIQLGNVIKGINDMDNLIFNPHVWTPQEGPGIEPMSLQLHNYNMTWQKGAWNHDTFIGLVEWGVARIKRCYDIETLKITSFVTSPTFLAQLNEQPYAIKRSRSRCVYVITGMVEASGTKVSVCDCRFKGYGIIIRSRPFSLFAGQGILHSMSRSLGGPGPIPVGYSLHRLTLEKDKLIAEPVMASSFPKKLLSFDIDFPLSVSD</sequence>
<reference evidence="1 2" key="1">
    <citation type="submission" date="2019-04" db="EMBL/GenBank/DDBJ databases">
        <title>Fungal friends and foes A comparative genomics study of 23 Aspergillus species from section Flavi.</title>
        <authorList>
            <consortium name="DOE Joint Genome Institute"/>
            <person name="Kjaerbolling I."/>
            <person name="Vesth T.C."/>
            <person name="Frisvad J.C."/>
            <person name="Nybo J.L."/>
            <person name="Theobald S."/>
            <person name="Kildgaard S."/>
            <person name="Petersen T.I."/>
            <person name="Kuo A."/>
            <person name="Sato A."/>
            <person name="Lyhne E.K."/>
            <person name="Kogle M.E."/>
            <person name="Wiebenga A."/>
            <person name="Kun R.S."/>
            <person name="Lubbers R.J."/>
            <person name="Makela M.R."/>
            <person name="Barry K."/>
            <person name="Chovatia M."/>
            <person name="Clum A."/>
            <person name="Daum C."/>
            <person name="Haridas S."/>
            <person name="He G."/>
            <person name="LaButti K."/>
            <person name="Lipzen A."/>
            <person name="Mondo S."/>
            <person name="Pangilinan J."/>
            <person name="Riley R."/>
            <person name="Salamov A."/>
            <person name="Simmons B.A."/>
            <person name="Magnuson J.K."/>
            <person name="Henrissat B."/>
            <person name="Mortensen U.H."/>
            <person name="Larsen T.O."/>
            <person name="De vries R.P."/>
            <person name="Grigoriev I.V."/>
            <person name="Machida M."/>
            <person name="Baker S.E."/>
            <person name="Andersen M.R."/>
        </authorList>
    </citation>
    <scope>NUCLEOTIDE SEQUENCE [LARGE SCALE GENOMIC DNA]</scope>
    <source>
        <strain evidence="1 2">CBS 126849</strain>
    </source>
</reference>
<accession>A0A5N6EEU5</accession>
<evidence type="ECO:0000313" key="2">
    <source>
        <dbReference type="Proteomes" id="UP000326799"/>
    </source>
</evidence>